<dbReference type="GO" id="GO:0006270">
    <property type="term" value="P:DNA replication initiation"/>
    <property type="evidence" value="ECO:0007669"/>
    <property type="project" value="TreeGrafter"/>
</dbReference>
<sequence>MLYFLFPPILLQQLFCKKLPPRQAAEALELEFCVASKPVARKHKESYPHSSSPLAPSCLLIIDELDLLCSRRQDVLYSLFDWPTRPRGRRSLVCLAIANTMDLPERMLHHRVASRLGLTRLPFVPYSHEQLASIVRVRLLASKTANLSFQVIF</sequence>
<dbReference type="SUPFAM" id="SSF52540">
    <property type="entry name" value="P-loop containing nucleoside triphosphate hydrolases"/>
    <property type="match status" value="1"/>
</dbReference>
<keyword evidence="8" id="KW-1185">Reference proteome</keyword>
<dbReference type="GO" id="GO:0033314">
    <property type="term" value="P:mitotic DNA replication checkpoint signaling"/>
    <property type="evidence" value="ECO:0007669"/>
    <property type="project" value="TreeGrafter"/>
</dbReference>
<dbReference type="InterPro" id="IPR050311">
    <property type="entry name" value="ORC1/CDC6"/>
</dbReference>
<accession>A0A448XDY7</accession>
<dbReference type="GO" id="GO:0016887">
    <property type="term" value="F:ATP hydrolysis activity"/>
    <property type="evidence" value="ECO:0007669"/>
    <property type="project" value="InterPro"/>
</dbReference>
<comment type="similarity">
    <text evidence="2 5">Belongs to the ORC1 family.</text>
</comment>
<evidence type="ECO:0000256" key="2">
    <source>
        <dbReference type="ARBA" id="ARBA00008398"/>
    </source>
</evidence>
<dbReference type="PANTHER" id="PTHR10763">
    <property type="entry name" value="CELL DIVISION CONTROL PROTEIN 6-RELATED"/>
    <property type="match status" value="1"/>
</dbReference>
<dbReference type="Proteomes" id="UP000784294">
    <property type="component" value="Unassembled WGS sequence"/>
</dbReference>
<evidence type="ECO:0000256" key="1">
    <source>
        <dbReference type="ARBA" id="ARBA00004123"/>
    </source>
</evidence>
<dbReference type="Pfam" id="PF00004">
    <property type="entry name" value="AAA"/>
    <property type="match status" value="1"/>
</dbReference>
<comment type="subunit">
    <text evidence="5">ORC is composed of six subunits.</text>
</comment>
<proteinExistence type="inferred from homology"/>
<feature type="domain" description="ATPase AAA-type core" evidence="6">
    <location>
        <begin position="54"/>
        <end position="117"/>
    </location>
</feature>
<dbReference type="Gene3D" id="3.40.50.300">
    <property type="entry name" value="P-loop containing nucleotide triphosphate hydrolases"/>
    <property type="match status" value="1"/>
</dbReference>
<dbReference type="InterPro" id="IPR003959">
    <property type="entry name" value="ATPase_AAA_core"/>
</dbReference>
<keyword evidence="3 5" id="KW-0238">DNA-binding</keyword>
<dbReference type="GO" id="GO:0005664">
    <property type="term" value="C:nuclear origin of replication recognition complex"/>
    <property type="evidence" value="ECO:0007669"/>
    <property type="project" value="TreeGrafter"/>
</dbReference>
<keyword evidence="4 5" id="KW-0539">Nucleus</keyword>
<dbReference type="EMBL" id="CAAALY010247542">
    <property type="protein sequence ID" value="VEL34382.1"/>
    <property type="molecule type" value="Genomic_DNA"/>
</dbReference>
<dbReference type="PANTHER" id="PTHR10763:SF23">
    <property type="entry name" value="ORIGIN RECOGNITION COMPLEX SUBUNIT 1"/>
    <property type="match status" value="1"/>
</dbReference>
<gene>
    <name evidence="7" type="ORF">PXEA_LOCUS27822</name>
</gene>
<evidence type="ECO:0000259" key="6">
    <source>
        <dbReference type="Pfam" id="PF00004"/>
    </source>
</evidence>
<dbReference type="InterPro" id="IPR027417">
    <property type="entry name" value="P-loop_NTPase"/>
</dbReference>
<evidence type="ECO:0000256" key="5">
    <source>
        <dbReference type="RuleBase" id="RU365058"/>
    </source>
</evidence>
<keyword evidence="5" id="KW-0235">DNA replication</keyword>
<dbReference type="OrthoDB" id="1926878at2759"/>
<reference evidence="7" key="1">
    <citation type="submission" date="2018-11" db="EMBL/GenBank/DDBJ databases">
        <authorList>
            <consortium name="Pathogen Informatics"/>
        </authorList>
    </citation>
    <scope>NUCLEOTIDE SEQUENCE</scope>
</reference>
<dbReference type="GO" id="GO:0005524">
    <property type="term" value="F:ATP binding"/>
    <property type="evidence" value="ECO:0007669"/>
    <property type="project" value="UniProtKB-KW"/>
</dbReference>
<organism evidence="7 8">
    <name type="scientific">Protopolystoma xenopodis</name>
    <dbReference type="NCBI Taxonomy" id="117903"/>
    <lineage>
        <taxon>Eukaryota</taxon>
        <taxon>Metazoa</taxon>
        <taxon>Spiralia</taxon>
        <taxon>Lophotrochozoa</taxon>
        <taxon>Platyhelminthes</taxon>
        <taxon>Monogenea</taxon>
        <taxon>Polyopisthocotylea</taxon>
        <taxon>Polystomatidea</taxon>
        <taxon>Polystomatidae</taxon>
        <taxon>Protopolystoma</taxon>
    </lineage>
</organism>
<comment type="caution">
    <text evidence="7">The sequence shown here is derived from an EMBL/GenBank/DDBJ whole genome shotgun (WGS) entry which is preliminary data.</text>
</comment>
<evidence type="ECO:0000256" key="4">
    <source>
        <dbReference type="ARBA" id="ARBA00023242"/>
    </source>
</evidence>
<name>A0A448XDY7_9PLAT</name>
<dbReference type="GO" id="GO:0003688">
    <property type="term" value="F:DNA replication origin binding"/>
    <property type="evidence" value="ECO:0007669"/>
    <property type="project" value="TreeGrafter"/>
</dbReference>
<comment type="function">
    <text evidence="5">Component of the origin recognition complex (ORC) that binds origins of replication. DNA-binding is ATP-dependent, however specific DNA sequences that define origins of replication have not been identified so far. ORC is required to assemble the pre-replication complex necessary to initiate DNA replication.</text>
</comment>
<keyword evidence="5" id="KW-0067">ATP-binding</keyword>
<comment type="subcellular location">
    <subcellularLocation>
        <location evidence="1 5">Nucleus</location>
    </subcellularLocation>
</comment>
<evidence type="ECO:0000256" key="3">
    <source>
        <dbReference type="ARBA" id="ARBA00023125"/>
    </source>
</evidence>
<dbReference type="AlphaFoldDB" id="A0A448XDY7"/>
<keyword evidence="5" id="KW-0547">Nucleotide-binding</keyword>
<evidence type="ECO:0000313" key="7">
    <source>
        <dbReference type="EMBL" id="VEL34382.1"/>
    </source>
</evidence>
<protein>
    <recommendedName>
        <fullName evidence="5">Origin recognition complex subunit 1</fullName>
    </recommendedName>
</protein>
<evidence type="ECO:0000313" key="8">
    <source>
        <dbReference type="Proteomes" id="UP000784294"/>
    </source>
</evidence>